<name>A0A1G9J056_9ACTN</name>
<feature type="chain" id="PRO_5038356432" description="Ig-like domain (Group 3)" evidence="2">
    <location>
        <begin position="19"/>
        <end position="116"/>
    </location>
</feature>
<dbReference type="EMBL" id="FNFF01000026">
    <property type="protein sequence ID" value="SDL30593.1"/>
    <property type="molecule type" value="Genomic_DNA"/>
</dbReference>
<feature type="signal peptide" evidence="2">
    <location>
        <begin position="1"/>
        <end position="18"/>
    </location>
</feature>
<reference evidence="3 4" key="1">
    <citation type="submission" date="2016-10" db="EMBL/GenBank/DDBJ databases">
        <authorList>
            <person name="de Groot N.N."/>
        </authorList>
    </citation>
    <scope>NUCLEOTIDE SEQUENCE [LARGE SCALE GENOMIC DNA]</scope>
    <source>
        <strain evidence="3 4">CGMCC 4.5727</strain>
    </source>
</reference>
<evidence type="ECO:0000256" key="1">
    <source>
        <dbReference type="SAM" id="MobiDB-lite"/>
    </source>
</evidence>
<feature type="region of interest" description="Disordered" evidence="1">
    <location>
        <begin position="40"/>
        <end position="84"/>
    </location>
</feature>
<accession>A0A1G9J056</accession>
<gene>
    <name evidence="3" type="ORF">SAMN05421806_12633</name>
</gene>
<organism evidence="3 4">
    <name type="scientific">Streptomyces indicus</name>
    <dbReference type="NCBI Taxonomy" id="417292"/>
    <lineage>
        <taxon>Bacteria</taxon>
        <taxon>Bacillati</taxon>
        <taxon>Actinomycetota</taxon>
        <taxon>Actinomycetes</taxon>
        <taxon>Kitasatosporales</taxon>
        <taxon>Streptomycetaceae</taxon>
        <taxon>Streptomyces</taxon>
    </lineage>
</organism>
<evidence type="ECO:0008006" key="5">
    <source>
        <dbReference type="Google" id="ProtNLM"/>
    </source>
</evidence>
<dbReference type="AlphaFoldDB" id="A0A1G9J056"/>
<protein>
    <recommendedName>
        <fullName evidence="5">Ig-like domain (Group 3)</fullName>
    </recommendedName>
</protein>
<evidence type="ECO:0000313" key="4">
    <source>
        <dbReference type="Proteomes" id="UP000199155"/>
    </source>
</evidence>
<evidence type="ECO:0000313" key="3">
    <source>
        <dbReference type="EMBL" id="SDL30593.1"/>
    </source>
</evidence>
<keyword evidence="2" id="KW-0732">Signal</keyword>
<dbReference type="STRING" id="417292.SAMN05421806_12633"/>
<sequence>MFMPLVLTAALAGTLACAPAPTPTLSVSPAGARPGQTVTLTLTGCADPSQGGRAEGRLVGDGSTAHTPVEPVELTPVKPGSTTLTGTTVVTPGGGHTVYAVCADNPQQVTETDLHR</sequence>
<proteinExistence type="predicted"/>
<dbReference type="Proteomes" id="UP000199155">
    <property type="component" value="Unassembled WGS sequence"/>
</dbReference>
<evidence type="ECO:0000256" key="2">
    <source>
        <dbReference type="SAM" id="SignalP"/>
    </source>
</evidence>
<keyword evidence="4" id="KW-1185">Reference proteome</keyword>